<sequence length="280" mass="31811">MIKAAFFDIDGTLLNSNGEILESTKRGIEKLHQQDVICCIASGRGPKSINSLIGKLPMDAYVLYNGQIVFSHDAGIYEHYFEKETLERLAKFGDEENKQMIFGGRKEFFGSQSMQFGQRKLIKQIYHLLPSKFSARDLEKLLKKWQILPKKENKFISLPIFDEPIYQCVLLSPESEQNRLEELFPECQFTRSNPYSVDIIPKGGSKMVGIEKVLEHYGIDSHEAIAFGDSWNDTEMLSEIGLGVAMGNGNDDIKELADFVTKSNDDDGIYHALVHHKIIR</sequence>
<dbReference type="RefSeq" id="WP_114289592.1">
    <property type="nucleotide sequence ID" value="NZ_CP081461.1"/>
</dbReference>
<dbReference type="GO" id="GO:0005829">
    <property type="term" value="C:cytosol"/>
    <property type="evidence" value="ECO:0007669"/>
    <property type="project" value="TreeGrafter"/>
</dbReference>
<dbReference type="NCBIfam" id="TIGR00099">
    <property type="entry name" value="Cof-subfamily"/>
    <property type="match status" value="1"/>
</dbReference>
<dbReference type="PANTHER" id="PTHR10000">
    <property type="entry name" value="PHOSPHOSERINE PHOSPHATASE"/>
    <property type="match status" value="1"/>
</dbReference>
<protein>
    <submittedName>
        <fullName evidence="1">Haloacid dehalogenase</fullName>
    </submittedName>
</protein>
<dbReference type="Pfam" id="PF08282">
    <property type="entry name" value="Hydrolase_3"/>
    <property type="match status" value="1"/>
</dbReference>
<gene>
    <name evidence="1" type="ORF">CBF32_06780</name>
</gene>
<dbReference type="InterPro" id="IPR006379">
    <property type="entry name" value="HAD-SF_hydro_IIB"/>
</dbReference>
<accession>A0A369AX29</accession>
<dbReference type="PANTHER" id="PTHR10000:SF25">
    <property type="entry name" value="PHOSPHATASE YKRA-RELATED"/>
    <property type="match status" value="1"/>
</dbReference>
<dbReference type="GO" id="GO:0016791">
    <property type="term" value="F:phosphatase activity"/>
    <property type="evidence" value="ECO:0007669"/>
    <property type="project" value="TreeGrafter"/>
</dbReference>
<dbReference type="Gene3D" id="3.40.50.1000">
    <property type="entry name" value="HAD superfamily/HAD-like"/>
    <property type="match status" value="1"/>
</dbReference>
<dbReference type="GO" id="GO:0000287">
    <property type="term" value="F:magnesium ion binding"/>
    <property type="evidence" value="ECO:0007669"/>
    <property type="project" value="TreeGrafter"/>
</dbReference>
<dbReference type="OrthoDB" id="9810101at2"/>
<name>A0A369AX29_9ENTE</name>
<dbReference type="Proteomes" id="UP000288197">
    <property type="component" value="Unassembled WGS sequence"/>
</dbReference>
<dbReference type="GeneID" id="63146355"/>
<dbReference type="InterPro" id="IPR036412">
    <property type="entry name" value="HAD-like_sf"/>
</dbReference>
<dbReference type="PROSITE" id="PS01228">
    <property type="entry name" value="COF_1"/>
    <property type="match status" value="1"/>
</dbReference>
<dbReference type="SFLD" id="SFLDG01140">
    <property type="entry name" value="C2.B:_Phosphomannomutase_and_P"/>
    <property type="match status" value="1"/>
</dbReference>
<comment type="caution">
    <text evidence="1">The sequence shown here is derived from an EMBL/GenBank/DDBJ whole genome shotgun (WGS) entry which is preliminary data.</text>
</comment>
<evidence type="ECO:0000313" key="1">
    <source>
        <dbReference type="EMBL" id="RSU02284.1"/>
    </source>
</evidence>
<evidence type="ECO:0000313" key="2">
    <source>
        <dbReference type="Proteomes" id="UP000288197"/>
    </source>
</evidence>
<dbReference type="AlphaFoldDB" id="A0A369AX29"/>
<proteinExistence type="predicted"/>
<dbReference type="InterPro" id="IPR000150">
    <property type="entry name" value="Cof"/>
</dbReference>
<dbReference type="NCBIfam" id="TIGR01484">
    <property type="entry name" value="HAD-SF-IIB"/>
    <property type="match status" value="1"/>
</dbReference>
<dbReference type="InterPro" id="IPR023214">
    <property type="entry name" value="HAD_sf"/>
</dbReference>
<dbReference type="EMBL" id="NGJX01000005">
    <property type="protein sequence ID" value="RSU02284.1"/>
    <property type="molecule type" value="Genomic_DNA"/>
</dbReference>
<reference evidence="1 2" key="1">
    <citation type="submission" date="2017-05" db="EMBL/GenBank/DDBJ databases">
        <title>Vagococcus spp. assemblies.</title>
        <authorList>
            <person name="Gulvik C.A."/>
        </authorList>
    </citation>
    <scope>NUCLEOTIDE SEQUENCE [LARGE SCALE GENOMIC DNA]</scope>
    <source>
        <strain evidence="1 2">NCFB 2497</strain>
    </source>
</reference>
<dbReference type="SUPFAM" id="SSF56784">
    <property type="entry name" value="HAD-like"/>
    <property type="match status" value="1"/>
</dbReference>
<keyword evidence="2" id="KW-1185">Reference proteome</keyword>
<dbReference type="SFLD" id="SFLDS00003">
    <property type="entry name" value="Haloacid_Dehalogenase"/>
    <property type="match status" value="1"/>
</dbReference>
<organism evidence="1 2">
    <name type="scientific">Vagococcus fluvialis</name>
    <dbReference type="NCBI Taxonomy" id="2738"/>
    <lineage>
        <taxon>Bacteria</taxon>
        <taxon>Bacillati</taxon>
        <taxon>Bacillota</taxon>
        <taxon>Bacilli</taxon>
        <taxon>Lactobacillales</taxon>
        <taxon>Enterococcaceae</taxon>
        <taxon>Vagococcus</taxon>
    </lineage>
</organism>
<dbReference type="Gene3D" id="3.30.1240.10">
    <property type="match status" value="1"/>
</dbReference>